<feature type="transmembrane region" description="Helical" evidence="1">
    <location>
        <begin position="231"/>
        <end position="249"/>
    </location>
</feature>
<gene>
    <name evidence="3" type="ORF">DQQ10_23895</name>
</gene>
<feature type="transmembrane region" description="Helical" evidence="1">
    <location>
        <begin position="319"/>
        <end position="340"/>
    </location>
</feature>
<feature type="transmembrane region" description="Helical" evidence="1">
    <location>
        <begin position="64"/>
        <end position="82"/>
    </location>
</feature>
<dbReference type="PANTHER" id="PTHR40407">
    <property type="entry name" value="MEMBRANE PROTEIN-LIKE PROTEIN"/>
    <property type="match status" value="1"/>
</dbReference>
<feature type="transmembrane region" description="Helical" evidence="1">
    <location>
        <begin position="360"/>
        <end position="382"/>
    </location>
</feature>
<evidence type="ECO:0000313" key="4">
    <source>
        <dbReference type="Proteomes" id="UP000251889"/>
    </source>
</evidence>
<keyword evidence="1" id="KW-0472">Membrane</keyword>
<sequence>MTSTLSNGMLTQKSRIASIDILRGIVMVIMALDHTRDFFHIYGITDQPTNLETTTPILFFTRWITHYCAPTFVLLSGVAIRISTERKTTKELSLFLLTRGLWLILLEVVVVRFGLFFNFYYDFTFFQVIWVIGASMVVLAGLVFLPGRVVLGIGLFLIFFHNIFDFFPLKPEDSGYALWVILRQQGFLPLDQEHAIIVAYPLLPWLGIMALGYGIGEWFAKSFNAAKRFDLLLYSGAGAVLLFLILRGINVYGDPAPWSVQKDFTFTILSFLNVTKYPVSLLYTLMTVGPVLIILALMEMRQTPISQSNPFVIYGRVPMFYYILHFYLIHFTALVTMMIMRDMSFADLNFHFNNGFGGVIPGSGFSLPWVYLIWITIVASLYPLCKWYNRYKSTHSHWWLSYV</sequence>
<dbReference type="PANTHER" id="PTHR40407:SF1">
    <property type="entry name" value="HEPARAN-ALPHA-GLUCOSAMINIDE N-ACETYLTRANSFERASE CATALYTIC DOMAIN-CONTAINING PROTEIN"/>
    <property type="match status" value="1"/>
</dbReference>
<keyword evidence="1" id="KW-0812">Transmembrane</keyword>
<evidence type="ECO:0000259" key="2">
    <source>
        <dbReference type="Pfam" id="PF07786"/>
    </source>
</evidence>
<dbReference type="Pfam" id="PF07786">
    <property type="entry name" value="HGSNAT_cat"/>
    <property type="match status" value="1"/>
</dbReference>
<dbReference type="Proteomes" id="UP000251889">
    <property type="component" value="Unassembled WGS sequence"/>
</dbReference>
<feature type="transmembrane region" description="Helical" evidence="1">
    <location>
        <begin position="123"/>
        <end position="144"/>
    </location>
</feature>
<evidence type="ECO:0000256" key="1">
    <source>
        <dbReference type="SAM" id="Phobius"/>
    </source>
</evidence>
<name>A0A364XWN1_9BACT</name>
<dbReference type="EMBL" id="QMFY01000018">
    <property type="protein sequence ID" value="RAV98376.1"/>
    <property type="molecule type" value="Genomic_DNA"/>
</dbReference>
<comment type="caution">
    <text evidence="3">The sequence shown here is derived from an EMBL/GenBank/DDBJ whole genome shotgun (WGS) entry which is preliminary data.</text>
</comment>
<feature type="transmembrane region" description="Helical" evidence="1">
    <location>
        <begin position="21"/>
        <end position="44"/>
    </location>
</feature>
<dbReference type="RefSeq" id="WP_112749461.1">
    <property type="nucleotide sequence ID" value="NZ_QMFY01000018.1"/>
</dbReference>
<proteinExistence type="predicted"/>
<feature type="transmembrane region" description="Helical" evidence="1">
    <location>
        <begin position="280"/>
        <end position="298"/>
    </location>
</feature>
<feature type="transmembrane region" description="Helical" evidence="1">
    <location>
        <begin position="149"/>
        <end position="169"/>
    </location>
</feature>
<feature type="transmembrane region" description="Helical" evidence="1">
    <location>
        <begin position="197"/>
        <end position="219"/>
    </location>
</feature>
<protein>
    <recommendedName>
        <fullName evidence="2">Heparan-alpha-glucosaminide N-acetyltransferase catalytic domain-containing protein</fullName>
    </recommendedName>
</protein>
<keyword evidence="1" id="KW-1133">Transmembrane helix</keyword>
<accession>A0A364XWN1</accession>
<evidence type="ECO:0000313" key="3">
    <source>
        <dbReference type="EMBL" id="RAV98376.1"/>
    </source>
</evidence>
<dbReference type="OrthoDB" id="508112at2"/>
<feature type="domain" description="Heparan-alpha-glucosaminide N-acetyltransferase catalytic" evidence="2">
    <location>
        <begin position="15"/>
        <end position="231"/>
    </location>
</feature>
<dbReference type="AlphaFoldDB" id="A0A364XWN1"/>
<organism evidence="3 4">
    <name type="scientific">Pseudochryseolinea flava</name>
    <dbReference type="NCBI Taxonomy" id="2059302"/>
    <lineage>
        <taxon>Bacteria</taxon>
        <taxon>Pseudomonadati</taxon>
        <taxon>Bacteroidota</taxon>
        <taxon>Cytophagia</taxon>
        <taxon>Cytophagales</taxon>
        <taxon>Fulvivirgaceae</taxon>
        <taxon>Pseudochryseolinea</taxon>
    </lineage>
</organism>
<reference evidence="3 4" key="1">
    <citation type="submission" date="2018-06" db="EMBL/GenBank/DDBJ databases">
        <title>Chryseolinea flavus sp. nov., a member of the phylum Bacteroidetes isolated from soil.</title>
        <authorList>
            <person name="Li Y."/>
            <person name="Wang J."/>
        </authorList>
    </citation>
    <scope>NUCLEOTIDE SEQUENCE [LARGE SCALE GENOMIC DNA]</scope>
    <source>
        <strain evidence="3 4">SDU1-6</strain>
    </source>
</reference>
<feature type="transmembrane region" description="Helical" evidence="1">
    <location>
        <begin position="94"/>
        <end position="117"/>
    </location>
</feature>
<keyword evidence="4" id="KW-1185">Reference proteome</keyword>
<dbReference type="InterPro" id="IPR012429">
    <property type="entry name" value="HGSNAT_cat"/>
</dbReference>